<evidence type="ECO:0000256" key="13">
    <source>
        <dbReference type="SAM" id="MobiDB-lite"/>
    </source>
</evidence>
<evidence type="ECO:0000256" key="9">
    <source>
        <dbReference type="ARBA" id="ARBA00022989"/>
    </source>
</evidence>
<dbReference type="PANTHER" id="PTHR31803:SF19">
    <property type="entry name" value="UBIQUINOL OXIDASE"/>
    <property type="match status" value="1"/>
</dbReference>
<keyword evidence="7" id="KW-0479">Metal-binding</keyword>
<evidence type="ECO:0000256" key="5">
    <source>
        <dbReference type="ARBA" id="ARBA00022660"/>
    </source>
</evidence>
<proteinExistence type="inferred from homology"/>
<dbReference type="GO" id="GO:0016020">
    <property type="term" value="C:membrane"/>
    <property type="evidence" value="ECO:0007669"/>
    <property type="project" value="UniProtKB-SubCell"/>
</dbReference>
<evidence type="ECO:0000256" key="2">
    <source>
        <dbReference type="ARBA" id="ARBA00004370"/>
    </source>
</evidence>
<evidence type="ECO:0000256" key="1">
    <source>
        <dbReference type="ARBA" id="ARBA00001962"/>
    </source>
</evidence>
<evidence type="ECO:0000256" key="12">
    <source>
        <dbReference type="ARBA" id="ARBA00023136"/>
    </source>
</evidence>
<gene>
    <name evidence="14" type="ORF">SMAR1040_LOCUS1585</name>
</gene>
<name>A0A7S1GGH7_9STRA</name>
<organism evidence="14">
    <name type="scientific">Skeletonema marinoi</name>
    <dbReference type="NCBI Taxonomy" id="267567"/>
    <lineage>
        <taxon>Eukaryota</taxon>
        <taxon>Sar</taxon>
        <taxon>Stramenopiles</taxon>
        <taxon>Ochrophyta</taxon>
        <taxon>Bacillariophyta</taxon>
        <taxon>Coscinodiscophyceae</taxon>
        <taxon>Thalassiosirophycidae</taxon>
        <taxon>Thalassiosirales</taxon>
        <taxon>Skeletonemataceae</taxon>
        <taxon>Skeletonema</taxon>
        <taxon>Skeletonema marinoi-dohrnii complex</taxon>
    </lineage>
</organism>
<evidence type="ECO:0000256" key="11">
    <source>
        <dbReference type="ARBA" id="ARBA00023004"/>
    </source>
</evidence>
<sequence length="653" mass="71262">MKSTSPISLSAAAAIAASSLLPSVASFSSAFIPITQHLRTSSSSAPSHHHDHLVLRMALNDDEDDTTTNISSPSSSSTTATATASSSTSSSWTIGSPSPKIAEEARKKLVAKEALTKLLDRQQHEVQQTLDLIANLDLENYEHSLFESDQDDDNNNSIIPAEPASIAASIAAAADYGFISRSEGCRVPYNNYDTNVLDERFQDYGPPSNIFSLGSQQFTRNLRAMFNEYSQDEQDRQLTPKQIELQQQLSTLTLNSTAIWERERSRGPLIAPFIIKAPYYVLTFLLDVIFEGRNPFQRFFLLETVARMPYFSYITMLHLYETLGFWRRSADIKRIHFAEEWNEFHHLLIQESLGGDQPFYVRFMAQHSAFAYYLVLCGLWMASPSLSYKFSEMLETHAVDTYGQFVDENESKLKELPPSLIAVEYYTVGLSDPMFGEYQTKHGASSSGGSGEEGETNNGVRKSGMSMTSLYDVFVAIRNDEGDHVNTMQSCLDPTAPTLSQGLESRVLTGVALTAATSYLFGNYPGFDSLNGIMDSLSTVTTGSGDVAVDGLTEMTSELDQILTDSSSDAPGIVNGIVGGLAGLANRLNDFNEGGLGAEATEAVEVDENAVTDLAGSAMEDMAGAGLEGFEVEAILEAIRNVIVAILELIPFA</sequence>
<comment type="similarity">
    <text evidence="3">Belongs to the alternative oxidase family.</text>
</comment>
<dbReference type="Gene3D" id="1.20.1260.140">
    <property type="entry name" value="Alternative oxidase"/>
    <property type="match status" value="1"/>
</dbReference>
<evidence type="ECO:0000313" key="14">
    <source>
        <dbReference type="EMBL" id="CAD8927638.1"/>
    </source>
</evidence>
<dbReference type="EMBL" id="HBFU01002336">
    <property type="protein sequence ID" value="CAD8927638.1"/>
    <property type="molecule type" value="Transcribed_RNA"/>
</dbReference>
<comment type="cofactor">
    <cofactor evidence="1">
        <name>Fe cation</name>
        <dbReference type="ChEBI" id="CHEBI:24875"/>
    </cofactor>
</comment>
<evidence type="ECO:0000256" key="8">
    <source>
        <dbReference type="ARBA" id="ARBA00022982"/>
    </source>
</evidence>
<reference evidence="14" key="1">
    <citation type="submission" date="2021-01" db="EMBL/GenBank/DDBJ databases">
        <authorList>
            <person name="Corre E."/>
            <person name="Pelletier E."/>
            <person name="Niang G."/>
            <person name="Scheremetjew M."/>
            <person name="Finn R."/>
            <person name="Kale V."/>
            <person name="Holt S."/>
            <person name="Cochrane G."/>
            <person name="Meng A."/>
            <person name="Brown T."/>
            <person name="Cohen L."/>
        </authorList>
    </citation>
    <scope>NUCLEOTIDE SEQUENCE</scope>
    <source>
        <strain evidence="14">FE60</strain>
    </source>
</reference>
<feature type="compositionally biased region" description="Low complexity" evidence="13">
    <location>
        <begin position="67"/>
        <end position="98"/>
    </location>
</feature>
<dbReference type="GO" id="GO:0005739">
    <property type="term" value="C:mitochondrion"/>
    <property type="evidence" value="ECO:0007669"/>
    <property type="project" value="TreeGrafter"/>
</dbReference>
<dbReference type="GO" id="GO:0009916">
    <property type="term" value="F:alternative oxidase activity"/>
    <property type="evidence" value="ECO:0007669"/>
    <property type="project" value="InterPro"/>
</dbReference>
<evidence type="ECO:0008006" key="15">
    <source>
        <dbReference type="Google" id="ProtNLM"/>
    </source>
</evidence>
<dbReference type="GO" id="GO:0046872">
    <property type="term" value="F:metal ion binding"/>
    <property type="evidence" value="ECO:0007669"/>
    <property type="project" value="UniProtKB-KW"/>
</dbReference>
<feature type="region of interest" description="Disordered" evidence="13">
    <location>
        <begin position="64"/>
        <end position="98"/>
    </location>
</feature>
<feature type="region of interest" description="Disordered" evidence="13">
    <location>
        <begin position="440"/>
        <end position="463"/>
    </location>
</feature>
<evidence type="ECO:0000256" key="10">
    <source>
        <dbReference type="ARBA" id="ARBA00023002"/>
    </source>
</evidence>
<dbReference type="InterPro" id="IPR002680">
    <property type="entry name" value="AOX"/>
</dbReference>
<evidence type="ECO:0000256" key="4">
    <source>
        <dbReference type="ARBA" id="ARBA00022448"/>
    </source>
</evidence>
<comment type="subcellular location">
    <subcellularLocation>
        <location evidence="2">Membrane</location>
    </subcellularLocation>
</comment>
<keyword evidence="5" id="KW-0679">Respiratory chain</keyword>
<dbReference type="Pfam" id="PF01786">
    <property type="entry name" value="AOX"/>
    <property type="match status" value="1"/>
</dbReference>
<keyword evidence="8" id="KW-0249">Electron transport</keyword>
<dbReference type="AlphaFoldDB" id="A0A7S1GGH7"/>
<keyword evidence="12" id="KW-0472">Membrane</keyword>
<dbReference type="GO" id="GO:0010230">
    <property type="term" value="P:alternative respiration"/>
    <property type="evidence" value="ECO:0007669"/>
    <property type="project" value="TreeGrafter"/>
</dbReference>
<evidence type="ECO:0000256" key="7">
    <source>
        <dbReference type="ARBA" id="ARBA00022723"/>
    </source>
</evidence>
<evidence type="ECO:0000256" key="6">
    <source>
        <dbReference type="ARBA" id="ARBA00022692"/>
    </source>
</evidence>
<protein>
    <recommendedName>
        <fullName evidence="15">Ubiquinol oxidase</fullName>
    </recommendedName>
</protein>
<evidence type="ECO:0000256" key="3">
    <source>
        <dbReference type="ARBA" id="ARBA00008388"/>
    </source>
</evidence>
<dbReference type="InterPro" id="IPR038659">
    <property type="entry name" value="AOX_sf"/>
</dbReference>
<keyword evidence="6" id="KW-0812">Transmembrane</keyword>
<keyword evidence="10" id="KW-0560">Oxidoreductase</keyword>
<keyword evidence="9" id="KW-1133">Transmembrane helix</keyword>
<keyword evidence="4" id="KW-0813">Transport</keyword>
<accession>A0A7S1GGH7</accession>
<keyword evidence="11" id="KW-0408">Iron</keyword>
<dbReference type="PANTHER" id="PTHR31803">
    <property type="entry name" value="ALTERNATIVE OXIDASE"/>
    <property type="match status" value="1"/>
</dbReference>